<evidence type="ECO:0000313" key="5">
    <source>
        <dbReference type="EMBL" id="CCG80898.1"/>
    </source>
</evidence>
<organism evidence="5 6">
    <name type="scientific">Taphrina deformans (strain PYCC 5710 / ATCC 11124 / CBS 356.35 / IMI 108563 / JCM 9778 / NBRC 8474)</name>
    <name type="common">Peach leaf curl fungus</name>
    <name type="synonym">Lalaria deformans</name>
    <dbReference type="NCBI Taxonomy" id="1097556"/>
    <lineage>
        <taxon>Eukaryota</taxon>
        <taxon>Fungi</taxon>
        <taxon>Dikarya</taxon>
        <taxon>Ascomycota</taxon>
        <taxon>Taphrinomycotina</taxon>
        <taxon>Taphrinomycetes</taxon>
        <taxon>Taphrinales</taxon>
        <taxon>Taphrinaceae</taxon>
        <taxon>Taphrina</taxon>
    </lineage>
</organism>
<dbReference type="AlphaFoldDB" id="R4X763"/>
<feature type="region of interest" description="Disordered" evidence="2">
    <location>
        <begin position="14"/>
        <end position="43"/>
    </location>
</feature>
<comment type="caution">
    <text evidence="5">The sequence shown here is derived from an EMBL/GenBank/DDBJ whole genome shotgun (WGS) entry which is preliminary data.</text>
</comment>
<dbReference type="Pfam" id="PF08620">
    <property type="entry name" value="RPAP1_C"/>
    <property type="match status" value="1"/>
</dbReference>
<evidence type="ECO:0000256" key="1">
    <source>
        <dbReference type="ARBA" id="ARBA00009953"/>
    </source>
</evidence>
<dbReference type="Proteomes" id="UP000013776">
    <property type="component" value="Unassembled WGS sequence"/>
</dbReference>
<dbReference type="VEuPathDB" id="FungiDB:TAPDE_000552"/>
<comment type="similarity">
    <text evidence="1">Belongs to the RPAP1 family.</text>
</comment>
<feature type="region of interest" description="Disordered" evidence="2">
    <location>
        <begin position="110"/>
        <end position="132"/>
    </location>
</feature>
<dbReference type="PANTHER" id="PTHR21483:SF18">
    <property type="entry name" value="RNA POLYMERASE II-ASSOCIATED PROTEIN 1"/>
    <property type="match status" value="1"/>
</dbReference>
<dbReference type="InterPro" id="IPR039913">
    <property type="entry name" value="RPAP1/Rba50"/>
</dbReference>
<dbReference type="eggNOG" id="KOG1894">
    <property type="taxonomic scope" value="Eukaryota"/>
</dbReference>
<sequence length="471" mass="52153">MDPDERDLLEQQNEFLSNKKRPAAIVKNVREGSSSSVKDRQRVKEDLPGTRIPLDLASEASCAPISSATSGAIINDIVERNPDQSEDHFEMPISNTNAAVRSKRIDWRNKSNNSKAQSRFAAHRKSTENVPGPDNIVALQNLVAVENDRKIASMTDSELLAERNELLSTLDPALLAVLEKRRNREEAVSASTAEPDFGPLFTSERISSIPVVKSSKEPKSPAETRSSTSNLLEGLLAANMARNAHEYTSEVEALQDNQGASHVHTNECLPSLEQDAIVPHVHFPSGPEFEELDPSSETFLEDLKTKYFPTLQHDPSSLAWMRTPSVAEDVADYHESNTSLMPAQIRFDFKGNFLAPRTSREVHSDLGLHHHADAPLAAGYTIPELAHLCRSSFPTQACIAIQTIGRVMYKIGKKFYGESISGKLRHLIEKSMVEKTLLERSCDKHLSISSYATEALWQANLGREGQIIEGQ</sequence>
<dbReference type="Pfam" id="PF08621">
    <property type="entry name" value="RPAP1_N"/>
    <property type="match status" value="1"/>
</dbReference>
<dbReference type="EMBL" id="CAHR02000018">
    <property type="protein sequence ID" value="CCG80898.1"/>
    <property type="molecule type" value="Genomic_DNA"/>
</dbReference>
<accession>R4X763</accession>
<feature type="domain" description="RPAP1 N-terminal" evidence="4">
    <location>
        <begin position="145"/>
        <end position="185"/>
    </location>
</feature>
<evidence type="ECO:0000256" key="2">
    <source>
        <dbReference type="SAM" id="MobiDB-lite"/>
    </source>
</evidence>
<name>R4X763_TAPDE</name>
<dbReference type="GO" id="GO:0006366">
    <property type="term" value="P:transcription by RNA polymerase II"/>
    <property type="evidence" value="ECO:0007669"/>
    <property type="project" value="InterPro"/>
</dbReference>
<keyword evidence="6" id="KW-1185">Reference proteome</keyword>
<dbReference type="InterPro" id="IPR013929">
    <property type="entry name" value="RPAP1_C"/>
</dbReference>
<reference evidence="5 6" key="1">
    <citation type="journal article" date="2013" name="MBio">
        <title>Genome sequencing of the plant pathogen Taphrina deformans, the causal agent of peach leaf curl.</title>
        <authorList>
            <person name="Cisse O.H."/>
            <person name="Almeida J.M.G.C.F."/>
            <person name="Fonseca A."/>
            <person name="Kumar A.A."/>
            <person name="Salojaervi J."/>
            <person name="Overmyer K."/>
            <person name="Hauser P.M."/>
            <person name="Pagni M."/>
        </authorList>
    </citation>
    <scope>NUCLEOTIDE SEQUENCE [LARGE SCALE GENOMIC DNA]</scope>
    <source>
        <strain evidence="6">PYCC 5710 / ATCC 11124 / CBS 356.35 / IMI 108563 / JCM 9778 / NBRC 8474</strain>
    </source>
</reference>
<dbReference type="InterPro" id="IPR013930">
    <property type="entry name" value="RPAP1_N"/>
</dbReference>
<evidence type="ECO:0000259" key="3">
    <source>
        <dbReference type="Pfam" id="PF08620"/>
    </source>
</evidence>
<gene>
    <name evidence="5" type="ORF">TAPDE_000552</name>
</gene>
<feature type="domain" description="RPAP1 C-terminal" evidence="3">
    <location>
        <begin position="344"/>
        <end position="411"/>
    </location>
</feature>
<proteinExistence type="inferred from homology"/>
<dbReference type="OrthoDB" id="348201at2759"/>
<evidence type="ECO:0000313" key="6">
    <source>
        <dbReference type="Proteomes" id="UP000013776"/>
    </source>
</evidence>
<protein>
    <submittedName>
        <fullName evidence="5">Transcription factor Rba50</fullName>
    </submittedName>
</protein>
<dbReference type="PANTHER" id="PTHR21483">
    <property type="entry name" value="RNA POLYMERASE II-ASSOCIATED PROTEIN 1"/>
    <property type="match status" value="1"/>
</dbReference>
<evidence type="ECO:0000259" key="4">
    <source>
        <dbReference type="Pfam" id="PF08621"/>
    </source>
</evidence>